<evidence type="ECO:0000313" key="1">
    <source>
        <dbReference type="EMBL" id="CAB4128394.1"/>
    </source>
</evidence>
<dbReference type="EMBL" id="LR796225">
    <property type="protein sequence ID" value="CAB4128394.1"/>
    <property type="molecule type" value="Genomic_DNA"/>
</dbReference>
<name>A0A6J5L107_9CAUD</name>
<proteinExistence type="predicted"/>
<sequence length="652" mass="70239">MPDIGFVGASYAAPSIYQNDSECINFFPEVDPTKQPGDRGVIALYPTVGLTTQVVLPAGAEVRGMRTVSGGQQMVAVCGAYVYVLSSTLSPTIVGILNTSSGRVGMVDNGINVYIVDGTYRYTWRISSPSTAIFTGSISGTTLTVTNIQSGTIAIGQALFGVGVSQETVITGGSGTSWTVNLSQTVAATLMNSSTTTSITGVLTTGVTYGNLATTGTVYLGQTIQGAGVPVNTMVIAILNPVAGINQYTVSTNTAVSSETMYALNFTVIPNNDGAFSGGTTVDIVDNYFVYSRPSSQQFGASDALSPVSQQLSFASKDGSPDQLVALIVDHREVYLMGEASSEVWVDVGAFPFPFQRVPGTSTQHGIAAQFSVARLGDSFAYVSRNNRGQGQIMQMQGYKPTRISTHAVEYSLVNQYIDDAIAWTYQLEGHEVYVVSFPTINITWAYDMASGMWHKWLYSNTDGTYSRHRGNCEAQFQGMVLVGDYANGKIYELDKSVYTDDGVNTRRLRRAPHLVADFQRQYFEEFQIQFQPGVGTTGLSVSPFIYIGTPYILYPTATLIIPPTQTVVIGVATLSNQTTTLPQAMLRWSDDGGSTWSKEHWTTIGALGKYQNRAIWRRLGQARDRVFEVVVSDPVKAVIISANLKASGGEN</sequence>
<gene>
    <name evidence="1" type="ORF">UFOVP106_54</name>
</gene>
<reference evidence="1" key="1">
    <citation type="submission" date="2020-04" db="EMBL/GenBank/DDBJ databases">
        <authorList>
            <person name="Chiriac C."/>
            <person name="Salcher M."/>
            <person name="Ghai R."/>
            <person name="Kavagutti S V."/>
        </authorList>
    </citation>
    <scope>NUCLEOTIDE SEQUENCE</scope>
</reference>
<organism evidence="1">
    <name type="scientific">uncultured Caudovirales phage</name>
    <dbReference type="NCBI Taxonomy" id="2100421"/>
    <lineage>
        <taxon>Viruses</taxon>
        <taxon>Duplodnaviria</taxon>
        <taxon>Heunggongvirae</taxon>
        <taxon>Uroviricota</taxon>
        <taxon>Caudoviricetes</taxon>
        <taxon>Peduoviridae</taxon>
        <taxon>Maltschvirus</taxon>
        <taxon>Maltschvirus maltsch</taxon>
    </lineage>
</organism>
<protein>
    <submittedName>
        <fullName evidence="1">Bacteriophage P22, Gp10, DNA-stabilising</fullName>
    </submittedName>
</protein>
<accession>A0A6J5L107</accession>